<dbReference type="PANTHER" id="PTHR46889:SF4">
    <property type="entry name" value="TRANSPOSASE INSO FOR INSERTION SEQUENCE ELEMENT IS911B-RELATED"/>
    <property type="match status" value="1"/>
</dbReference>
<feature type="non-terminal residue" evidence="2">
    <location>
        <position position="1"/>
    </location>
</feature>
<feature type="domain" description="Integrase catalytic" evidence="1">
    <location>
        <begin position="2"/>
        <end position="38"/>
    </location>
</feature>
<dbReference type="AlphaFoldDB" id="A0A656GND1"/>
<accession>A0A656GND1</accession>
<dbReference type="PANTHER" id="PTHR46889">
    <property type="entry name" value="TRANSPOSASE INSF FOR INSERTION SEQUENCE IS3B-RELATED"/>
    <property type="match status" value="1"/>
</dbReference>
<evidence type="ECO:0000313" key="2">
    <source>
        <dbReference type="EMBL" id="EGH26770.1"/>
    </source>
</evidence>
<sequence>TYEGWLYLAVVLDLFSRQVVGWSMKSQMTSDLAIDALLM</sequence>
<evidence type="ECO:0000313" key="3">
    <source>
        <dbReference type="Proteomes" id="UP000003465"/>
    </source>
</evidence>
<proteinExistence type="predicted"/>
<dbReference type="GO" id="GO:0015074">
    <property type="term" value="P:DNA integration"/>
    <property type="evidence" value="ECO:0007669"/>
    <property type="project" value="InterPro"/>
</dbReference>
<dbReference type="Proteomes" id="UP000003465">
    <property type="component" value="Unassembled WGS sequence"/>
</dbReference>
<dbReference type="InterPro" id="IPR050900">
    <property type="entry name" value="Transposase_IS3/IS150/IS904"/>
</dbReference>
<dbReference type="SUPFAM" id="SSF53098">
    <property type="entry name" value="Ribonuclease H-like"/>
    <property type="match status" value="1"/>
</dbReference>
<comment type="caution">
    <text evidence="2">The sequence shown here is derived from an EMBL/GenBank/DDBJ whole genome shotgun (WGS) entry which is preliminary data.</text>
</comment>
<gene>
    <name evidence="2" type="ORF">PSYMO_36997</name>
</gene>
<protein>
    <submittedName>
        <fullName evidence="2">ISPsy26, transposase orfB</fullName>
    </submittedName>
</protein>
<evidence type="ECO:0000259" key="1">
    <source>
        <dbReference type="Pfam" id="PF00665"/>
    </source>
</evidence>
<dbReference type="EMBL" id="AEAG01002821">
    <property type="protein sequence ID" value="EGH26770.1"/>
    <property type="molecule type" value="Genomic_DNA"/>
</dbReference>
<organism evidence="2 3">
    <name type="scientific">Pseudomonas amygdali pv. mori str. 301020</name>
    <dbReference type="NCBI Taxonomy" id="629261"/>
    <lineage>
        <taxon>Bacteria</taxon>
        <taxon>Pseudomonadati</taxon>
        <taxon>Pseudomonadota</taxon>
        <taxon>Gammaproteobacteria</taxon>
        <taxon>Pseudomonadales</taxon>
        <taxon>Pseudomonadaceae</taxon>
        <taxon>Pseudomonas</taxon>
        <taxon>Pseudomonas amygdali</taxon>
    </lineage>
</organism>
<dbReference type="InterPro" id="IPR012337">
    <property type="entry name" value="RNaseH-like_sf"/>
</dbReference>
<reference evidence="2 3" key="1">
    <citation type="journal article" date="2011" name="PLoS Pathog.">
        <title>Dynamic evolution of pathogenicity revealed by sequencing and comparative genomics of 19 Pseudomonas syringae isolates.</title>
        <authorList>
            <person name="Baltrus D.A."/>
            <person name="Nishimura M.T."/>
            <person name="Romanchuk A."/>
            <person name="Chang J.H."/>
            <person name="Mukhtar M.S."/>
            <person name="Cherkis K."/>
            <person name="Roach J."/>
            <person name="Grant S.R."/>
            <person name="Jones C.D."/>
            <person name="Dangl J.L."/>
        </authorList>
    </citation>
    <scope>NUCLEOTIDE SEQUENCE [LARGE SCALE GENOMIC DNA]</scope>
    <source>
        <strain evidence="2 3">301020</strain>
    </source>
</reference>
<feature type="non-terminal residue" evidence="2">
    <location>
        <position position="39"/>
    </location>
</feature>
<name>A0A656GND1_PSEA0</name>
<dbReference type="InterPro" id="IPR001584">
    <property type="entry name" value="Integrase_cat-core"/>
</dbReference>
<dbReference type="Pfam" id="PF00665">
    <property type="entry name" value="rve"/>
    <property type="match status" value="1"/>
</dbReference>